<keyword evidence="6 12" id="KW-1133">Transmembrane helix</keyword>
<name>A0AAD9NGU3_RIDPI</name>
<dbReference type="PANTHER" id="PTHR10408">
    <property type="entry name" value="STEROL O-ACYLTRANSFERASE"/>
    <property type="match status" value="1"/>
</dbReference>
<keyword evidence="7 9" id="KW-0472">Membrane</keyword>
<keyword evidence="5 9" id="KW-0256">Endoplasmic reticulum</keyword>
<accession>A0AAD9NGU3</accession>
<dbReference type="PANTHER" id="PTHR10408:SF8">
    <property type="entry name" value="O-ACYLTRANSFERASE"/>
    <property type="match status" value="1"/>
</dbReference>
<evidence type="ECO:0000256" key="3">
    <source>
        <dbReference type="ARBA" id="ARBA00022679"/>
    </source>
</evidence>
<proteinExistence type="inferred from homology"/>
<comment type="subcellular location">
    <subcellularLocation>
        <location evidence="1 9">Endoplasmic reticulum membrane</location>
        <topology evidence="1 9">Multi-pass membrane protein</topology>
    </subcellularLocation>
</comment>
<keyword evidence="14" id="KW-1185">Reference proteome</keyword>
<evidence type="ECO:0000256" key="8">
    <source>
        <dbReference type="ARBA" id="ARBA00023315"/>
    </source>
</evidence>
<evidence type="ECO:0000256" key="2">
    <source>
        <dbReference type="ARBA" id="ARBA00009010"/>
    </source>
</evidence>
<evidence type="ECO:0000256" key="11">
    <source>
        <dbReference type="SAM" id="MobiDB-lite"/>
    </source>
</evidence>
<keyword evidence="3 9" id="KW-0808">Transferase</keyword>
<evidence type="ECO:0000256" key="12">
    <source>
        <dbReference type="SAM" id="Phobius"/>
    </source>
</evidence>
<evidence type="ECO:0000256" key="1">
    <source>
        <dbReference type="ARBA" id="ARBA00004477"/>
    </source>
</evidence>
<dbReference type="InterPro" id="IPR014371">
    <property type="entry name" value="Oat_ACAT_DAG_ARE"/>
</dbReference>
<evidence type="ECO:0000256" key="5">
    <source>
        <dbReference type="ARBA" id="ARBA00022824"/>
    </source>
</evidence>
<evidence type="ECO:0000256" key="4">
    <source>
        <dbReference type="ARBA" id="ARBA00022692"/>
    </source>
</evidence>
<dbReference type="EMBL" id="JAODUO010001244">
    <property type="protein sequence ID" value="KAK2168083.1"/>
    <property type="molecule type" value="Genomic_DNA"/>
</dbReference>
<feature type="transmembrane region" description="Helical" evidence="12">
    <location>
        <begin position="166"/>
        <end position="189"/>
    </location>
</feature>
<sequence>MDEANVRRRVLGNGNIPNREQDHDIPPIQRQLDQQRLKKKALQLKAEMLEQFDNQLQDLVDSLMQEVDATLNPDKHFDSPLPGKKKDDSKQQAPSTKNNGMREKQFFPRRSVLTELLEISHIQTIYHIFVAILIVFSVNTIIYDLIDKGRPGLDFDLIIWSFGKFPIVMTMWSCMILSTLLCVYPVFYYWANNRTPGRATWVDYCWLGVYLAYQLAFLILPIQFLHKYSLRPASSVIIVTEQVRLLMKSHAFVRENIPHALRHRKSDGEDEEEKGPCPDFSKYLYFLFVPTLVYRDDYPRTPTVSWKYVVSNFTQVVACLFYIFYIFERFCVPVFCNFREEHITTKRILLSVFGSILPATLVLFIAFFAILHSWFNAFAEMLRFGDRLFYKDWWNSSSFANYYRTWNMVVHDWLYSYVYNDFYKAFGKPCRPLAMGFVFLLSAIFHEYILTVSFGFFYPVLFVMFAGAGFMFSFVKNKDSPRSGNIFMWVGLFLGNGMLMCAYSMEWYARQTCPPRQDPFLDYIIPRSWTCDFAAISQNTTDVADSLLLT</sequence>
<evidence type="ECO:0000256" key="9">
    <source>
        <dbReference type="PIRNR" id="PIRNR000439"/>
    </source>
</evidence>
<evidence type="ECO:0000256" key="6">
    <source>
        <dbReference type="ARBA" id="ARBA00022989"/>
    </source>
</evidence>
<evidence type="ECO:0000256" key="10">
    <source>
        <dbReference type="PIRSR" id="PIRSR000439-1"/>
    </source>
</evidence>
<gene>
    <name evidence="13" type="ORF">NP493_1245g00042</name>
</gene>
<protein>
    <recommendedName>
        <fullName evidence="9">O-acyltransferase</fullName>
    </recommendedName>
</protein>
<evidence type="ECO:0000256" key="7">
    <source>
        <dbReference type="ARBA" id="ARBA00023136"/>
    </source>
</evidence>
<feature type="transmembrane region" description="Helical" evidence="12">
    <location>
        <begin position="487"/>
        <end position="509"/>
    </location>
</feature>
<feature type="transmembrane region" description="Helical" evidence="12">
    <location>
        <begin position="125"/>
        <end position="146"/>
    </location>
</feature>
<feature type="active site" evidence="10">
    <location>
        <position position="446"/>
    </location>
</feature>
<feature type="transmembrane region" description="Helical" evidence="12">
    <location>
        <begin position="348"/>
        <end position="375"/>
    </location>
</feature>
<reference evidence="13" key="1">
    <citation type="journal article" date="2023" name="Mol. Biol. Evol.">
        <title>Third-Generation Sequencing Reveals the Adaptive Role of the Epigenome in Three Deep-Sea Polychaetes.</title>
        <authorList>
            <person name="Perez M."/>
            <person name="Aroh O."/>
            <person name="Sun Y."/>
            <person name="Lan Y."/>
            <person name="Juniper S.K."/>
            <person name="Young C.R."/>
            <person name="Angers B."/>
            <person name="Qian P.Y."/>
        </authorList>
    </citation>
    <scope>NUCLEOTIDE SEQUENCE</scope>
    <source>
        <strain evidence="13">R07B-5</strain>
    </source>
</reference>
<keyword evidence="4 12" id="KW-0812">Transmembrane</keyword>
<dbReference type="AlphaFoldDB" id="A0AAD9NGU3"/>
<comment type="similarity">
    <text evidence="2 9">Belongs to the membrane-bound acyltransferase family. Sterol o-acyltransferase subfamily.</text>
</comment>
<feature type="transmembrane region" description="Helical" evidence="12">
    <location>
        <begin position="201"/>
        <end position="224"/>
    </location>
</feature>
<dbReference type="InterPro" id="IPR004299">
    <property type="entry name" value="MBOAT_fam"/>
</dbReference>
<evidence type="ECO:0000313" key="13">
    <source>
        <dbReference type="EMBL" id="KAK2168083.1"/>
    </source>
</evidence>
<feature type="transmembrane region" description="Helical" evidence="12">
    <location>
        <begin position="456"/>
        <end position="475"/>
    </location>
</feature>
<comment type="caution">
    <text evidence="13">The sequence shown here is derived from an EMBL/GenBank/DDBJ whole genome shotgun (WGS) entry which is preliminary data.</text>
</comment>
<feature type="region of interest" description="Disordered" evidence="11">
    <location>
        <begin position="73"/>
        <end position="101"/>
    </location>
</feature>
<feature type="region of interest" description="Disordered" evidence="11">
    <location>
        <begin position="1"/>
        <end position="30"/>
    </location>
</feature>
<organism evidence="13 14">
    <name type="scientific">Ridgeia piscesae</name>
    <name type="common">Tubeworm</name>
    <dbReference type="NCBI Taxonomy" id="27915"/>
    <lineage>
        <taxon>Eukaryota</taxon>
        <taxon>Metazoa</taxon>
        <taxon>Spiralia</taxon>
        <taxon>Lophotrochozoa</taxon>
        <taxon>Annelida</taxon>
        <taxon>Polychaeta</taxon>
        <taxon>Sedentaria</taxon>
        <taxon>Canalipalpata</taxon>
        <taxon>Sabellida</taxon>
        <taxon>Siboglinidae</taxon>
        <taxon>Ridgeia</taxon>
    </lineage>
</organism>
<dbReference type="GO" id="GO:0005789">
    <property type="term" value="C:endoplasmic reticulum membrane"/>
    <property type="evidence" value="ECO:0007669"/>
    <property type="project" value="UniProtKB-SubCell"/>
</dbReference>
<dbReference type="Proteomes" id="UP001209878">
    <property type="component" value="Unassembled WGS sequence"/>
</dbReference>
<feature type="transmembrane region" description="Helical" evidence="12">
    <location>
        <begin position="432"/>
        <end position="450"/>
    </location>
</feature>
<dbReference type="PIRSF" id="PIRSF000439">
    <property type="entry name" value="Oat_ACAT_DAG_ARE"/>
    <property type="match status" value="1"/>
</dbReference>
<dbReference type="Pfam" id="PF03062">
    <property type="entry name" value="MBOAT"/>
    <property type="match status" value="1"/>
</dbReference>
<feature type="transmembrane region" description="Helical" evidence="12">
    <location>
        <begin position="308"/>
        <end position="327"/>
    </location>
</feature>
<dbReference type="GO" id="GO:0008203">
    <property type="term" value="P:cholesterol metabolic process"/>
    <property type="evidence" value="ECO:0007669"/>
    <property type="project" value="TreeGrafter"/>
</dbReference>
<feature type="compositionally biased region" description="Basic and acidic residues" evidence="11">
    <location>
        <begin position="73"/>
        <end position="90"/>
    </location>
</feature>
<keyword evidence="8 9" id="KW-0012">Acyltransferase</keyword>
<evidence type="ECO:0000313" key="14">
    <source>
        <dbReference type="Proteomes" id="UP001209878"/>
    </source>
</evidence>
<dbReference type="GO" id="GO:0008374">
    <property type="term" value="F:O-acyltransferase activity"/>
    <property type="evidence" value="ECO:0007669"/>
    <property type="project" value="InterPro"/>
</dbReference>